<evidence type="ECO:0000313" key="9">
    <source>
        <dbReference type="EMBL" id="SMH54414.1"/>
    </source>
</evidence>
<dbReference type="OrthoDB" id="8043430at2"/>
<feature type="transmembrane region" description="Helical" evidence="7">
    <location>
        <begin position="400"/>
        <end position="424"/>
    </location>
</feature>
<dbReference type="GO" id="GO:0022857">
    <property type="term" value="F:transmembrane transporter activity"/>
    <property type="evidence" value="ECO:0007669"/>
    <property type="project" value="UniProtKB-UniRule"/>
</dbReference>
<feature type="transmembrane region" description="Helical" evidence="7">
    <location>
        <begin position="5"/>
        <end position="24"/>
    </location>
</feature>
<evidence type="ECO:0000256" key="4">
    <source>
        <dbReference type="ARBA" id="ARBA00022692"/>
    </source>
</evidence>
<feature type="transmembrane region" description="Helical" evidence="7">
    <location>
        <begin position="365"/>
        <end position="388"/>
    </location>
</feature>
<dbReference type="AlphaFoldDB" id="A0A1X7PSS1"/>
<evidence type="ECO:0000256" key="6">
    <source>
        <dbReference type="ARBA" id="ARBA00023136"/>
    </source>
</evidence>
<comment type="subunit">
    <text evidence="7">The complex comprises the extracytoplasmic solute receptor protein and the two transmembrane proteins.</text>
</comment>
<keyword evidence="2" id="KW-1003">Cell membrane</keyword>
<organism evidence="9 10">
    <name type="scientific">Mesorhizobium australicum</name>
    <dbReference type="NCBI Taxonomy" id="536018"/>
    <lineage>
        <taxon>Bacteria</taxon>
        <taxon>Pseudomonadati</taxon>
        <taxon>Pseudomonadota</taxon>
        <taxon>Alphaproteobacteria</taxon>
        <taxon>Hyphomicrobiales</taxon>
        <taxon>Phyllobacteriaceae</taxon>
        <taxon>Mesorhizobium</taxon>
    </lineage>
</organism>
<feature type="transmembrane region" description="Helical" evidence="7">
    <location>
        <begin position="224"/>
        <end position="242"/>
    </location>
</feature>
<dbReference type="Proteomes" id="UP000193083">
    <property type="component" value="Unassembled WGS sequence"/>
</dbReference>
<sequence length="433" mass="46110">MSNTFIAIGGFVIMFALMALRVPIGFSMGIAGVIGFAGVNGFWPGLNLLMNSPFRTVTDYTLSVIPMFVLMGIFATAGGMSRELFRANKAWFGHLRGGSIISTILACGGFAAINGSSVATAATMTTVALPEMREQGYDPGISAGAIAAGGTLGIMIPPSVVMLLYGILTDQNVSKLFMAGILPGFLAIVMYIATTRIVIHFRPELCPVGARSPWSERVDSLKDIWATLLLFAVVVGAMYGGFVTVTEAASVGAVGAMVIGILRGRLGPKRILRCLVEALQTSASIFVIAMGAYLFGYFLTVTQTTQKLTDFLVHLPVGPYGVLALILVVYLIMGALMDELAIILLTVPIIYPVIVALGFDPIWFGVIIVMVVTLGLILPPVGMNVFVINSISKDVSLGQIYRGVMPFIASDILRLIILVLFPWISLVIPNSMN</sequence>
<reference evidence="9 10" key="1">
    <citation type="submission" date="2017-04" db="EMBL/GenBank/DDBJ databases">
        <authorList>
            <person name="Afonso C.L."/>
            <person name="Miller P.J."/>
            <person name="Scott M.A."/>
            <person name="Spackman E."/>
            <person name="Goraichik I."/>
            <person name="Dimitrov K.M."/>
            <person name="Suarez D.L."/>
            <person name="Swayne D.E."/>
        </authorList>
    </citation>
    <scope>NUCLEOTIDE SEQUENCE [LARGE SCALE GENOMIC DNA]</scope>
    <source>
        <strain evidence="9 10">B5P</strain>
    </source>
</reference>
<name>A0A1X7PSS1_9HYPH</name>
<evidence type="ECO:0000256" key="7">
    <source>
        <dbReference type="RuleBase" id="RU369079"/>
    </source>
</evidence>
<feature type="transmembrane region" description="Helical" evidence="7">
    <location>
        <begin position="141"/>
        <end position="167"/>
    </location>
</feature>
<keyword evidence="10" id="KW-1185">Reference proteome</keyword>
<evidence type="ECO:0000256" key="5">
    <source>
        <dbReference type="ARBA" id="ARBA00022989"/>
    </source>
</evidence>
<evidence type="ECO:0000259" key="8">
    <source>
        <dbReference type="Pfam" id="PF06808"/>
    </source>
</evidence>
<evidence type="ECO:0000256" key="2">
    <source>
        <dbReference type="ARBA" id="ARBA00022475"/>
    </source>
</evidence>
<dbReference type="InterPro" id="IPR010656">
    <property type="entry name" value="DctM"/>
</dbReference>
<proteinExistence type="inferred from homology"/>
<feature type="transmembrane region" description="Helical" evidence="7">
    <location>
        <begin position="248"/>
        <end position="266"/>
    </location>
</feature>
<dbReference type="GO" id="GO:0005886">
    <property type="term" value="C:plasma membrane"/>
    <property type="evidence" value="ECO:0007669"/>
    <property type="project" value="UniProtKB-SubCell"/>
</dbReference>
<dbReference type="RefSeq" id="WP_085466703.1">
    <property type="nucleotide sequence ID" value="NZ_FXBL01000004.1"/>
</dbReference>
<dbReference type="EMBL" id="FXBL01000004">
    <property type="protein sequence ID" value="SMH54414.1"/>
    <property type="molecule type" value="Genomic_DNA"/>
</dbReference>
<feature type="domain" description="TRAP C4-dicarboxylate transport system permease DctM subunit" evidence="8">
    <location>
        <begin position="11"/>
        <end position="424"/>
    </location>
</feature>
<feature type="transmembrane region" description="Helical" evidence="7">
    <location>
        <begin position="30"/>
        <end position="50"/>
    </location>
</feature>
<feature type="transmembrane region" description="Helical" evidence="7">
    <location>
        <begin position="62"/>
        <end position="80"/>
    </location>
</feature>
<dbReference type="NCBIfam" id="TIGR00786">
    <property type="entry name" value="dctM"/>
    <property type="match status" value="1"/>
</dbReference>
<keyword evidence="6 7" id="KW-0472">Membrane</keyword>
<feature type="transmembrane region" description="Helical" evidence="7">
    <location>
        <begin position="340"/>
        <end position="359"/>
    </location>
</feature>
<comment type="subcellular location">
    <subcellularLocation>
        <location evidence="1 7">Cell inner membrane</location>
        <topology evidence="1 7">Multi-pass membrane protein</topology>
    </subcellularLocation>
</comment>
<protein>
    <recommendedName>
        <fullName evidence="7">TRAP transporter large permease protein</fullName>
    </recommendedName>
</protein>
<dbReference type="InterPro" id="IPR004681">
    <property type="entry name" value="TRAP_DctM"/>
</dbReference>
<feature type="transmembrane region" description="Helical" evidence="7">
    <location>
        <begin position="278"/>
        <end position="299"/>
    </location>
</feature>
<evidence type="ECO:0000313" key="10">
    <source>
        <dbReference type="Proteomes" id="UP000193083"/>
    </source>
</evidence>
<comment type="similarity">
    <text evidence="7">Belongs to the TRAP transporter large permease family.</text>
</comment>
<evidence type="ECO:0000256" key="1">
    <source>
        <dbReference type="ARBA" id="ARBA00004429"/>
    </source>
</evidence>
<accession>A0A1X7PSS1</accession>
<dbReference type="PANTHER" id="PTHR33362:SF5">
    <property type="entry name" value="C4-DICARBOXYLATE TRAP TRANSPORTER LARGE PERMEASE PROTEIN DCTM"/>
    <property type="match status" value="1"/>
</dbReference>
<comment type="function">
    <text evidence="7">Part of the tripartite ATP-independent periplasmic (TRAP) transport system.</text>
</comment>
<dbReference type="PIRSF" id="PIRSF006066">
    <property type="entry name" value="HI0050"/>
    <property type="match status" value="1"/>
</dbReference>
<keyword evidence="3 7" id="KW-0997">Cell inner membrane</keyword>
<feature type="transmembrane region" description="Helical" evidence="7">
    <location>
        <begin position="311"/>
        <end position="333"/>
    </location>
</feature>
<feature type="transmembrane region" description="Helical" evidence="7">
    <location>
        <begin position="100"/>
        <end position="129"/>
    </location>
</feature>
<dbReference type="PANTHER" id="PTHR33362">
    <property type="entry name" value="SIALIC ACID TRAP TRANSPORTER PERMEASE PROTEIN SIAT-RELATED"/>
    <property type="match status" value="1"/>
</dbReference>
<keyword evidence="4 7" id="KW-0812">Transmembrane</keyword>
<feature type="transmembrane region" description="Helical" evidence="7">
    <location>
        <begin position="173"/>
        <end position="193"/>
    </location>
</feature>
<keyword evidence="5 7" id="KW-1133">Transmembrane helix</keyword>
<evidence type="ECO:0000256" key="3">
    <source>
        <dbReference type="ARBA" id="ARBA00022519"/>
    </source>
</evidence>
<dbReference type="Pfam" id="PF06808">
    <property type="entry name" value="DctM"/>
    <property type="match status" value="1"/>
</dbReference>
<gene>
    <name evidence="9" type="ORF">SAMN02982922_5068</name>
</gene>
<keyword evidence="7" id="KW-0813">Transport</keyword>